<dbReference type="CDD" id="cd07185">
    <property type="entry name" value="OmpA_C-like"/>
    <property type="match status" value="1"/>
</dbReference>
<dbReference type="RefSeq" id="WP_136692845.1">
    <property type="nucleotide sequence ID" value="NZ_SSHH01000001.1"/>
</dbReference>
<feature type="domain" description="OmpA-like" evidence="5">
    <location>
        <begin position="1"/>
        <end position="78"/>
    </location>
</feature>
<dbReference type="InterPro" id="IPR006664">
    <property type="entry name" value="OMP_bac"/>
</dbReference>
<dbReference type="InterPro" id="IPR006665">
    <property type="entry name" value="OmpA-like"/>
</dbReference>
<keyword evidence="3" id="KW-0998">Cell outer membrane</keyword>
<name>A0A4T3FAG5_9SPHN</name>
<dbReference type="EMBL" id="SSHH01000001">
    <property type="protein sequence ID" value="TIX52060.1"/>
    <property type="molecule type" value="Genomic_DNA"/>
</dbReference>
<dbReference type="PROSITE" id="PS51123">
    <property type="entry name" value="OMPA_2"/>
    <property type="match status" value="1"/>
</dbReference>
<feature type="non-terminal residue" evidence="7">
    <location>
        <position position="1"/>
    </location>
</feature>
<dbReference type="PRINTS" id="PR01021">
    <property type="entry name" value="OMPADOMAIN"/>
</dbReference>
<evidence type="ECO:0000256" key="1">
    <source>
        <dbReference type="ARBA" id="ARBA00004442"/>
    </source>
</evidence>
<protein>
    <submittedName>
        <fullName evidence="7">OmpA family protein</fullName>
    </submittedName>
</protein>
<dbReference type="PANTHER" id="PTHR30329">
    <property type="entry name" value="STATOR ELEMENT OF FLAGELLAR MOTOR COMPLEX"/>
    <property type="match status" value="1"/>
</dbReference>
<keyword evidence="2 4" id="KW-0472">Membrane</keyword>
<dbReference type="InterPro" id="IPR036737">
    <property type="entry name" value="OmpA-like_sf"/>
</dbReference>
<dbReference type="PANTHER" id="PTHR30329:SF21">
    <property type="entry name" value="LIPOPROTEIN YIAD-RELATED"/>
    <property type="match status" value="1"/>
</dbReference>
<gene>
    <name evidence="7" type="ORF">E5222_06445</name>
    <name evidence="6" type="ORF">E5222_10920</name>
</gene>
<evidence type="ECO:0000256" key="3">
    <source>
        <dbReference type="ARBA" id="ARBA00023237"/>
    </source>
</evidence>
<evidence type="ECO:0000259" key="5">
    <source>
        <dbReference type="PROSITE" id="PS51123"/>
    </source>
</evidence>
<keyword evidence="8" id="KW-1185">Reference proteome</keyword>
<dbReference type="Proteomes" id="UP000309389">
    <property type="component" value="Unassembled WGS sequence"/>
</dbReference>
<evidence type="ECO:0000313" key="7">
    <source>
        <dbReference type="EMBL" id="TIX52060.1"/>
    </source>
</evidence>
<evidence type="ECO:0000313" key="6">
    <source>
        <dbReference type="EMBL" id="TIX49363.1"/>
    </source>
</evidence>
<dbReference type="GO" id="GO:0009279">
    <property type="term" value="C:cell outer membrane"/>
    <property type="evidence" value="ECO:0007669"/>
    <property type="project" value="UniProtKB-SubCell"/>
</dbReference>
<dbReference type="OrthoDB" id="189250at2"/>
<dbReference type="Gene3D" id="3.30.1330.60">
    <property type="entry name" value="OmpA-like domain"/>
    <property type="match status" value="1"/>
</dbReference>
<proteinExistence type="predicted"/>
<dbReference type="AlphaFoldDB" id="A0A4T3FAG5"/>
<dbReference type="EMBL" id="SSHH01000003">
    <property type="protein sequence ID" value="TIX49363.1"/>
    <property type="molecule type" value="Genomic_DNA"/>
</dbReference>
<dbReference type="PRINTS" id="PR01023">
    <property type="entry name" value="NAFLGMOTY"/>
</dbReference>
<dbReference type="SUPFAM" id="SSF103088">
    <property type="entry name" value="OmpA-like"/>
    <property type="match status" value="1"/>
</dbReference>
<dbReference type="InterPro" id="IPR050330">
    <property type="entry name" value="Bact_OuterMem_StrucFunc"/>
</dbReference>
<comment type="caution">
    <text evidence="7">The sequence shown here is derived from an EMBL/GenBank/DDBJ whole genome shotgun (WGS) entry which is preliminary data.</text>
</comment>
<evidence type="ECO:0000256" key="4">
    <source>
        <dbReference type="PROSITE-ProRule" id="PRU00473"/>
    </source>
</evidence>
<sequence length="80" mass="8537">TAAIMLAGHADRSGSTTYNVGLSERRNESVQGYLTARGIPQARISSEAFGESMPRVPTADGVRELQNRRVEITYGPGSGN</sequence>
<accession>A0A4T3FAG5</accession>
<evidence type="ECO:0000313" key="8">
    <source>
        <dbReference type="Proteomes" id="UP000309389"/>
    </source>
</evidence>
<reference evidence="7 8" key="1">
    <citation type="submission" date="2019-04" db="EMBL/GenBank/DDBJ databases">
        <title>Altererythrobacter aquimixticola sp. nov., isolated from sediment of junction between the ocean and a freshwater spring.</title>
        <authorList>
            <person name="Yoon J.-H."/>
        </authorList>
    </citation>
    <scope>NUCLEOTIDE SEQUENCE [LARGE SCALE GENOMIC DNA]</scope>
    <source>
        <strain evidence="7 8">SSKS-13</strain>
    </source>
</reference>
<dbReference type="Pfam" id="PF00691">
    <property type="entry name" value="OmpA"/>
    <property type="match status" value="1"/>
</dbReference>
<organism evidence="7 8">
    <name type="scientific">Alteraurantiacibacter aquimixticola</name>
    <dbReference type="NCBI Taxonomy" id="2489173"/>
    <lineage>
        <taxon>Bacteria</taxon>
        <taxon>Pseudomonadati</taxon>
        <taxon>Pseudomonadota</taxon>
        <taxon>Alphaproteobacteria</taxon>
        <taxon>Sphingomonadales</taxon>
        <taxon>Erythrobacteraceae</taxon>
        <taxon>Alteraurantiacibacter</taxon>
    </lineage>
</organism>
<comment type="subcellular location">
    <subcellularLocation>
        <location evidence="1">Cell outer membrane</location>
    </subcellularLocation>
</comment>
<evidence type="ECO:0000256" key="2">
    <source>
        <dbReference type="ARBA" id="ARBA00023136"/>
    </source>
</evidence>